<dbReference type="InterPro" id="IPR029044">
    <property type="entry name" value="Nucleotide-diphossugar_trans"/>
</dbReference>
<organism evidence="1">
    <name type="scientific">Pontimicrobium sp. SW4</name>
    <dbReference type="NCBI Taxonomy" id="3153519"/>
    <lineage>
        <taxon>Bacteria</taxon>
        <taxon>Pseudomonadati</taxon>
        <taxon>Bacteroidota</taxon>
        <taxon>Flavobacteriia</taxon>
        <taxon>Flavobacteriales</taxon>
        <taxon>Flavobacteriaceae</taxon>
        <taxon>Pontimicrobium</taxon>
    </lineage>
</organism>
<dbReference type="Gene3D" id="3.90.550.10">
    <property type="entry name" value="Spore Coat Polysaccharide Biosynthesis Protein SpsA, Chain A"/>
    <property type="match status" value="1"/>
</dbReference>
<dbReference type="RefSeq" id="WP_347924934.1">
    <property type="nucleotide sequence ID" value="NZ_CP157199.1"/>
</dbReference>
<protein>
    <submittedName>
        <fullName evidence="1">Glycosyltransferase family 2 protein</fullName>
    </submittedName>
</protein>
<dbReference type="EMBL" id="CP157199">
    <property type="protein sequence ID" value="XBG62013.1"/>
    <property type="molecule type" value="Genomic_DNA"/>
</dbReference>
<evidence type="ECO:0000313" key="1">
    <source>
        <dbReference type="EMBL" id="XBG62013.1"/>
    </source>
</evidence>
<proteinExistence type="predicted"/>
<reference evidence="1" key="1">
    <citation type="submission" date="2024-05" db="EMBL/GenBank/DDBJ databases">
        <title>Pontimicrobium maritimus sp. nov., isolated form sea water.</title>
        <authorList>
            <person name="Muhammad N."/>
            <person name="Vuong T.Q."/>
            <person name="Han H.L."/>
            <person name="Kim S.-G."/>
        </authorList>
    </citation>
    <scope>NUCLEOTIDE SEQUENCE</scope>
    <source>
        <strain evidence="1">SW4</strain>
    </source>
</reference>
<name>A0AAU7BV71_9FLAO</name>
<sequence>MLKTVLFNIYKRIKNHRISKRTRYYYFRFINNYFNKVTLKQNKNYKSIPIIIVSYNQLFYLKKLINFLLKNEYSNIVIVDNNSNYKPLLTYFDELKDKVEIHRLTENFGHRVFWEQKEIFNKYNKGYYVLTDPDIVPLNSCPNDFVLKFKQLLDKNWKLSKVGFSLITDDIPDTNPNKTKILEWENRFWKNKTKSGDYQSSIDTTFALYPPKNIWSFRENFYHAIRTNNPYMAIHGGWYMDIDNLTEEQKFYMSTASSSSSWNINSKGDLANDVCY</sequence>
<accession>A0AAU7BV71</accession>
<gene>
    <name evidence="1" type="ORF">ABGB03_03710</name>
</gene>
<dbReference type="AlphaFoldDB" id="A0AAU7BV71"/>
<dbReference type="SUPFAM" id="SSF53448">
    <property type="entry name" value="Nucleotide-diphospho-sugar transferases"/>
    <property type="match status" value="1"/>
</dbReference>